<dbReference type="EMBL" id="QRBI01000104">
    <property type="protein sequence ID" value="RMC14970.1"/>
    <property type="molecule type" value="Genomic_DNA"/>
</dbReference>
<dbReference type="Proteomes" id="UP000269221">
    <property type="component" value="Unassembled WGS sequence"/>
</dbReference>
<protein>
    <submittedName>
        <fullName evidence="1">Uncharacterized protein</fullName>
    </submittedName>
</protein>
<dbReference type="OrthoDB" id="10569293at2759"/>
<comment type="caution">
    <text evidence="1">The sequence shown here is derived from an EMBL/GenBank/DDBJ whole genome shotgun (WGS) entry which is preliminary data.</text>
</comment>
<accession>A0A3M0KW15</accession>
<keyword evidence="2" id="KW-1185">Reference proteome</keyword>
<dbReference type="AlphaFoldDB" id="A0A3M0KW15"/>
<name>A0A3M0KW15_HIRRU</name>
<organism evidence="1 2">
    <name type="scientific">Hirundo rustica rustica</name>
    <dbReference type="NCBI Taxonomy" id="333673"/>
    <lineage>
        <taxon>Eukaryota</taxon>
        <taxon>Metazoa</taxon>
        <taxon>Chordata</taxon>
        <taxon>Craniata</taxon>
        <taxon>Vertebrata</taxon>
        <taxon>Euteleostomi</taxon>
        <taxon>Archelosauria</taxon>
        <taxon>Archosauria</taxon>
        <taxon>Dinosauria</taxon>
        <taxon>Saurischia</taxon>
        <taxon>Theropoda</taxon>
        <taxon>Coelurosauria</taxon>
        <taxon>Aves</taxon>
        <taxon>Neognathae</taxon>
        <taxon>Neoaves</taxon>
        <taxon>Telluraves</taxon>
        <taxon>Australaves</taxon>
        <taxon>Passeriformes</taxon>
        <taxon>Sylvioidea</taxon>
        <taxon>Hirundinidae</taxon>
        <taxon>Hirundo</taxon>
    </lineage>
</organism>
<evidence type="ECO:0000313" key="2">
    <source>
        <dbReference type="Proteomes" id="UP000269221"/>
    </source>
</evidence>
<gene>
    <name evidence="1" type="ORF">DUI87_07149</name>
</gene>
<sequence length="83" mass="9307">MQCDQQVKEGDSPLCSAPMRSHLQSCIQLWGPEEEGHVPVRVSTEENHEDDQRDGAPLLWRQAVRVGIAQPEEEIAPGRPYST</sequence>
<evidence type="ECO:0000313" key="1">
    <source>
        <dbReference type="EMBL" id="RMC14970.1"/>
    </source>
</evidence>
<proteinExistence type="predicted"/>
<reference evidence="1 2" key="1">
    <citation type="submission" date="2018-07" db="EMBL/GenBank/DDBJ databases">
        <title>A high quality draft genome assembly of the barn swallow (H. rustica rustica).</title>
        <authorList>
            <person name="Formenti G."/>
            <person name="Chiara M."/>
            <person name="Poveda L."/>
            <person name="Francoijs K.-J."/>
            <person name="Bonisoli-Alquati A."/>
            <person name="Canova L."/>
            <person name="Gianfranceschi L."/>
            <person name="Horner D.S."/>
            <person name="Saino N."/>
        </authorList>
    </citation>
    <scope>NUCLEOTIDE SEQUENCE [LARGE SCALE GENOMIC DNA]</scope>
    <source>
        <strain evidence="1">Chelidonia</strain>
        <tissue evidence="1">Blood</tissue>
    </source>
</reference>